<evidence type="ECO:0000313" key="5">
    <source>
        <dbReference type="EMBL" id="EMC91351.1"/>
    </source>
</evidence>
<proteinExistence type="inferred from homology"/>
<dbReference type="HOGENOM" id="CLU_082754_0_0_1"/>
<accession>M2M440</accession>
<dbReference type="PANTHER" id="PTHR13375">
    <property type="entry name" value="FMS INTERACTING PROTEIN"/>
    <property type="match status" value="1"/>
</dbReference>
<reference evidence="5 6" key="1">
    <citation type="journal article" date="2012" name="PLoS Pathog.">
        <title>Diverse lifestyles and strategies of plant pathogenesis encoded in the genomes of eighteen Dothideomycetes fungi.</title>
        <authorList>
            <person name="Ohm R.A."/>
            <person name="Feau N."/>
            <person name="Henrissat B."/>
            <person name="Schoch C.L."/>
            <person name="Horwitz B.A."/>
            <person name="Barry K.W."/>
            <person name="Condon B.J."/>
            <person name="Copeland A.C."/>
            <person name="Dhillon B."/>
            <person name="Glaser F."/>
            <person name="Hesse C.N."/>
            <person name="Kosti I."/>
            <person name="LaButti K."/>
            <person name="Lindquist E.A."/>
            <person name="Lucas S."/>
            <person name="Salamov A.A."/>
            <person name="Bradshaw R.E."/>
            <person name="Ciuffetti L."/>
            <person name="Hamelin R.C."/>
            <person name="Kema G.H.J."/>
            <person name="Lawrence C."/>
            <person name="Scott J.A."/>
            <person name="Spatafora J.W."/>
            <person name="Turgeon B.G."/>
            <person name="de Wit P.J.G.M."/>
            <person name="Zhong S."/>
            <person name="Goodwin S.B."/>
            <person name="Grigoriev I.V."/>
        </authorList>
    </citation>
    <scope>NUCLEOTIDE SEQUENCE [LARGE SCALE GENOMIC DNA]</scope>
    <source>
        <strain evidence="5 6">UAMH 10762</strain>
    </source>
</reference>
<organism evidence="5 6">
    <name type="scientific">Baudoinia panamericana (strain UAMH 10762)</name>
    <name type="common">Angels' share fungus</name>
    <name type="synonym">Baudoinia compniacensis (strain UAMH 10762)</name>
    <dbReference type="NCBI Taxonomy" id="717646"/>
    <lineage>
        <taxon>Eukaryota</taxon>
        <taxon>Fungi</taxon>
        <taxon>Dikarya</taxon>
        <taxon>Ascomycota</taxon>
        <taxon>Pezizomycotina</taxon>
        <taxon>Dothideomycetes</taxon>
        <taxon>Dothideomycetidae</taxon>
        <taxon>Mycosphaerellales</taxon>
        <taxon>Teratosphaeriaceae</taxon>
        <taxon>Baudoinia</taxon>
    </lineage>
</organism>
<name>M2M440_BAUPA</name>
<evidence type="ECO:0000313" key="6">
    <source>
        <dbReference type="Proteomes" id="UP000011761"/>
    </source>
</evidence>
<evidence type="ECO:0000256" key="3">
    <source>
        <dbReference type="ARBA" id="ARBA00023242"/>
    </source>
</evidence>
<keyword evidence="3" id="KW-0539">Nucleus</keyword>
<evidence type="ECO:0000256" key="2">
    <source>
        <dbReference type="ARBA" id="ARBA00008044"/>
    </source>
</evidence>
<dbReference type="GeneID" id="19108124"/>
<evidence type="ECO:0000256" key="1">
    <source>
        <dbReference type="ARBA" id="ARBA00004123"/>
    </source>
</evidence>
<feature type="coiled-coil region" evidence="4">
    <location>
        <begin position="149"/>
        <end position="186"/>
    </location>
</feature>
<dbReference type="GO" id="GO:0003729">
    <property type="term" value="F:mRNA binding"/>
    <property type="evidence" value="ECO:0007669"/>
    <property type="project" value="TreeGrafter"/>
</dbReference>
<dbReference type="eggNOG" id="KOG2216">
    <property type="taxonomic scope" value="Eukaryota"/>
</dbReference>
<comment type="similarity">
    <text evidence="2">Belongs to the THOC5 family.</text>
</comment>
<dbReference type="PANTHER" id="PTHR13375:SF3">
    <property type="entry name" value="THO COMPLEX SUBUNIT 5 HOMOLOG"/>
    <property type="match status" value="1"/>
</dbReference>
<keyword evidence="4" id="KW-0175">Coiled coil</keyword>
<dbReference type="RefSeq" id="XP_007681712.1">
    <property type="nucleotide sequence ID" value="XM_007683522.1"/>
</dbReference>
<dbReference type="OrthoDB" id="20582at2759"/>
<sequence length="223" mass="25939">MANEELITDPLLLSVLDSAAQARRQSLAILDLIERYHGREGTPTEESTLNDQLTLSKQQKILNARLARLRGLNRKAILDVRATKQETAEARQEIDSLHLQLQNLYYEQRHLRGEIAACEDYDHRYKQLPMIPTEEFLERHPDFSESSEHDLTTARIQDEQVERQKLEEERQRLLKLKEALTKETTAKKDELGRLDAEIEKWLGGQESVRKLFEAREKKLAAQT</sequence>
<dbReference type="KEGG" id="bcom:BAUCODRAFT_127257"/>
<dbReference type="EMBL" id="KB445564">
    <property type="protein sequence ID" value="EMC91351.1"/>
    <property type="molecule type" value="Genomic_DNA"/>
</dbReference>
<dbReference type="OMA" id="HKYMKLP"/>
<dbReference type="Proteomes" id="UP000011761">
    <property type="component" value="Unassembled WGS sequence"/>
</dbReference>
<dbReference type="STRING" id="717646.M2M440"/>
<evidence type="ECO:0000256" key="4">
    <source>
        <dbReference type="SAM" id="Coils"/>
    </source>
</evidence>
<comment type="subcellular location">
    <subcellularLocation>
        <location evidence="1">Nucleus</location>
    </subcellularLocation>
</comment>
<keyword evidence="6" id="KW-1185">Reference proteome</keyword>
<gene>
    <name evidence="5" type="ORF">BAUCODRAFT_127257</name>
</gene>
<dbReference type="InterPro" id="IPR019163">
    <property type="entry name" value="THO_Thoc5"/>
</dbReference>
<dbReference type="Pfam" id="PF09766">
    <property type="entry name" value="FmiP_Thoc5"/>
    <property type="match status" value="1"/>
</dbReference>
<dbReference type="AlphaFoldDB" id="M2M440"/>
<dbReference type="GO" id="GO:0000445">
    <property type="term" value="C:THO complex part of transcription export complex"/>
    <property type="evidence" value="ECO:0007669"/>
    <property type="project" value="TreeGrafter"/>
</dbReference>
<dbReference type="GO" id="GO:0006406">
    <property type="term" value="P:mRNA export from nucleus"/>
    <property type="evidence" value="ECO:0007669"/>
    <property type="project" value="TreeGrafter"/>
</dbReference>
<protein>
    <submittedName>
        <fullName evidence="5">Uncharacterized protein</fullName>
    </submittedName>
</protein>